<evidence type="ECO:0000256" key="1">
    <source>
        <dbReference type="SAM" id="MobiDB-lite"/>
    </source>
</evidence>
<accession>A0A915NVU2</accession>
<feature type="transmembrane region" description="Helical" evidence="2">
    <location>
        <begin position="6"/>
        <end position="27"/>
    </location>
</feature>
<name>A0A915NVU2_9BILA</name>
<dbReference type="AlphaFoldDB" id="A0A915NVU2"/>
<organism evidence="3 4">
    <name type="scientific">Meloidogyne floridensis</name>
    <dbReference type="NCBI Taxonomy" id="298350"/>
    <lineage>
        <taxon>Eukaryota</taxon>
        <taxon>Metazoa</taxon>
        <taxon>Ecdysozoa</taxon>
        <taxon>Nematoda</taxon>
        <taxon>Chromadorea</taxon>
        <taxon>Rhabditida</taxon>
        <taxon>Tylenchina</taxon>
        <taxon>Tylenchomorpha</taxon>
        <taxon>Tylenchoidea</taxon>
        <taxon>Meloidogynidae</taxon>
        <taxon>Meloidogyninae</taxon>
        <taxon>Meloidogyne</taxon>
    </lineage>
</organism>
<sequence>MYSPFLHAWSLGVEMQFYLLAPLYIVINNNFENSSFLSSIIKQKIRPFILYFILILFSFFIQQKSTRTVRLAFPPSPQYVAPTFDAPQQQTYASSSPSTTNSPVATPTAPYGPTQYP</sequence>
<feature type="compositionally biased region" description="Polar residues" evidence="1">
    <location>
        <begin position="88"/>
        <end position="105"/>
    </location>
</feature>
<evidence type="ECO:0000313" key="4">
    <source>
        <dbReference type="WBParaSite" id="scf7180000422092.g8258"/>
    </source>
</evidence>
<protein>
    <submittedName>
        <fullName evidence="4">Serpentine receptor class gamma</fullName>
    </submittedName>
</protein>
<keyword evidence="2" id="KW-0472">Membrane</keyword>
<dbReference type="Proteomes" id="UP000887560">
    <property type="component" value="Unplaced"/>
</dbReference>
<proteinExistence type="predicted"/>
<dbReference type="WBParaSite" id="scf7180000422092.g8258">
    <property type="protein sequence ID" value="scf7180000422092.g8258"/>
    <property type="gene ID" value="scf7180000422092.g8258"/>
</dbReference>
<evidence type="ECO:0000256" key="2">
    <source>
        <dbReference type="SAM" id="Phobius"/>
    </source>
</evidence>
<keyword evidence="3" id="KW-1185">Reference proteome</keyword>
<evidence type="ECO:0000313" key="3">
    <source>
        <dbReference type="Proteomes" id="UP000887560"/>
    </source>
</evidence>
<keyword evidence="2" id="KW-1133">Transmembrane helix</keyword>
<reference evidence="4" key="1">
    <citation type="submission" date="2022-11" db="UniProtKB">
        <authorList>
            <consortium name="WormBaseParasite"/>
        </authorList>
    </citation>
    <scope>IDENTIFICATION</scope>
</reference>
<feature type="transmembrane region" description="Helical" evidence="2">
    <location>
        <begin position="48"/>
        <end position="65"/>
    </location>
</feature>
<feature type="region of interest" description="Disordered" evidence="1">
    <location>
        <begin position="88"/>
        <end position="117"/>
    </location>
</feature>
<keyword evidence="2" id="KW-0812">Transmembrane</keyword>